<gene>
    <name evidence="2" type="ORF">GA0061077_1315</name>
</gene>
<dbReference type="AlphaFoldDB" id="A0A1C4H6V7"/>
<evidence type="ECO:0000313" key="3">
    <source>
        <dbReference type="Proteomes" id="UP000242610"/>
    </source>
</evidence>
<keyword evidence="3" id="KW-1185">Reference proteome</keyword>
<dbReference type="Proteomes" id="UP000242610">
    <property type="component" value="Unassembled WGS sequence"/>
</dbReference>
<feature type="compositionally biased region" description="Basic and acidic residues" evidence="1">
    <location>
        <begin position="80"/>
        <end position="95"/>
    </location>
</feature>
<organism evidence="2 3">
    <name type="scientific">Bifidobacterium commune</name>
    <dbReference type="NCBI Taxonomy" id="1505727"/>
    <lineage>
        <taxon>Bacteria</taxon>
        <taxon>Bacillati</taxon>
        <taxon>Actinomycetota</taxon>
        <taxon>Actinomycetes</taxon>
        <taxon>Bifidobacteriales</taxon>
        <taxon>Bifidobacteriaceae</taxon>
        <taxon>Bifidobacterium</taxon>
    </lineage>
</organism>
<evidence type="ECO:0000256" key="1">
    <source>
        <dbReference type="SAM" id="MobiDB-lite"/>
    </source>
</evidence>
<protein>
    <submittedName>
        <fullName evidence="2">Uncharacterized protein</fullName>
    </submittedName>
</protein>
<dbReference type="RefSeq" id="WP_143249634.1">
    <property type="nucleotide sequence ID" value="NZ_FMBL01000003.1"/>
</dbReference>
<evidence type="ECO:0000313" key="2">
    <source>
        <dbReference type="EMBL" id="SCC80686.1"/>
    </source>
</evidence>
<sequence length="105" mass="12088">MVDVNRLWNDAKRMVDSLGGDVQQQYHNLLLQAERELLAKAIAPLYKSITNVNMLKAGKEKKERADSMKKDWMSYADHFESSAKGKWSEKAKESIRSQAAQLDRF</sequence>
<accession>A0A1C4H6V7</accession>
<dbReference type="EMBL" id="FMBL01000003">
    <property type="protein sequence ID" value="SCC80686.1"/>
    <property type="molecule type" value="Genomic_DNA"/>
</dbReference>
<feature type="compositionally biased region" description="Polar residues" evidence="1">
    <location>
        <begin position="96"/>
        <end position="105"/>
    </location>
</feature>
<feature type="region of interest" description="Disordered" evidence="1">
    <location>
        <begin position="80"/>
        <end position="105"/>
    </location>
</feature>
<reference evidence="3" key="1">
    <citation type="submission" date="2016-08" db="EMBL/GenBank/DDBJ databases">
        <authorList>
            <person name="Varghese N."/>
            <person name="Submissions Spin"/>
        </authorList>
    </citation>
    <scope>NUCLEOTIDE SEQUENCE [LARGE SCALE GENOMIC DNA]</scope>
    <source>
        <strain evidence="3">R-52791</strain>
    </source>
</reference>
<proteinExistence type="predicted"/>
<name>A0A1C4H6V7_9BIFI</name>